<proteinExistence type="predicted"/>
<accession>X0TH75</accession>
<protein>
    <recommendedName>
        <fullName evidence="2">Transposase IS204/IS1001/IS1096/IS1165 DDE domain-containing protein</fullName>
    </recommendedName>
</protein>
<comment type="caution">
    <text evidence="1">The sequence shown here is derived from an EMBL/GenBank/DDBJ whole genome shotgun (WGS) entry which is preliminary data.</text>
</comment>
<feature type="non-terminal residue" evidence="1">
    <location>
        <position position="1"/>
    </location>
</feature>
<dbReference type="EMBL" id="BARS01013050">
    <property type="protein sequence ID" value="GAF92908.1"/>
    <property type="molecule type" value="Genomic_DNA"/>
</dbReference>
<reference evidence="1" key="1">
    <citation type="journal article" date="2014" name="Front. Microbiol.">
        <title>High frequency of phylogenetically diverse reductive dehalogenase-homologous genes in deep subseafloor sedimentary metagenomes.</title>
        <authorList>
            <person name="Kawai M."/>
            <person name="Futagami T."/>
            <person name="Toyoda A."/>
            <person name="Takaki Y."/>
            <person name="Nishi S."/>
            <person name="Hori S."/>
            <person name="Arai W."/>
            <person name="Tsubouchi T."/>
            <person name="Morono Y."/>
            <person name="Uchiyama I."/>
            <person name="Ito T."/>
            <person name="Fujiyama A."/>
            <person name="Inagaki F."/>
            <person name="Takami H."/>
        </authorList>
    </citation>
    <scope>NUCLEOTIDE SEQUENCE</scope>
    <source>
        <strain evidence="1">Expedition CK06-06</strain>
    </source>
</reference>
<evidence type="ECO:0008006" key="2">
    <source>
        <dbReference type="Google" id="ProtNLM"/>
    </source>
</evidence>
<evidence type="ECO:0000313" key="1">
    <source>
        <dbReference type="EMBL" id="GAF92908.1"/>
    </source>
</evidence>
<sequence>RLLLLDFYHLSGHIWDTAKCSLGETDEARKWAEDQLHEIKHVGPAGVLTAIAKLSKKVRSSRKKKRLRLLRDYVTQRWEMVDYRRALALGWDIGSGPTEAMCKNLTLRLKRTGMKRDPPKAAAVMNLAALRESGQWDKWWTRSAA</sequence>
<organism evidence="1">
    <name type="scientific">marine sediment metagenome</name>
    <dbReference type="NCBI Taxonomy" id="412755"/>
    <lineage>
        <taxon>unclassified sequences</taxon>
        <taxon>metagenomes</taxon>
        <taxon>ecological metagenomes</taxon>
    </lineage>
</organism>
<gene>
    <name evidence="1" type="ORF">S01H1_22902</name>
</gene>
<name>X0TH75_9ZZZZ</name>
<dbReference type="AlphaFoldDB" id="X0TH75"/>